<keyword evidence="3" id="KW-1185">Reference proteome</keyword>
<protein>
    <submittedName>
        <fullName evidence="2">Uncharacterized protein</fullName>
    </submittedName>
</protein>
<reference evidence="2 3" key="1">
    <citation type="journal article" date="2019" name="Nat. Ecol. Evol.">
        <title>Megaphylogeny resolves global patterns of mushroom evolution.</title>
        <authorList>
            <person name="Varga T."/>
            <person name="Krizsan K."/>
            <person name="Foldi C."/>
            <person name="Dima B."/>
            <person name="Sanchez-Garcia M."/>
            <person name="Sanchez-Ramirez S."/>
            <person name="Szollosi G.J."/>
            <person name="Szarkandi J.G."/>
            <person name="Papp V."/>
            <person name="Albert L."/>
            <person name="Andreopoulos W."/>
            <person name="Angelini C."/>
            <person name="Antonin V."/>
            <person name="Barry K.W."/>
            <person name="Bougher N.L."/>
            <person name="Buchanan P."/>
            <person name="Buyck B."/>
            <person name="Bense V."/>
            <person name="Catcheside P."/>
            <person name="Chovatia M."/>
            <person name="Cooper J."/>
            <person name="Damon W."/>
            <person name="Desjardin D."/>
            <person name="Finy P."/>
            <person name="Geml J."/>
            <person name="Haridas S."/>
            <person name="Hughes K."/>
            <person name="Justo A."/>
            <person name="Karasinski D."/>
            <person name="Kautmanova I."/>
            <person name="Kiss B."/>
            <person name="Kocsube S."/>
            <person name="Kotiranta H."/>
            <person name="LaButti K.M."/>
            <person name="Lechner B.E."/>
            <person name="Liimatainen K."/>
            <person name="Lipzen A."/>
            <person name="Lukacs Z."/>
            <person name="Mihaltcheva S."/>
            <person name="Morgado L.N."/>
            <person name="Niskanen T."/>
            <person name="Noordeloos M.E."/>
            <person name="Ohm R.A."/>
            <person name="Ortiz-Santana B."/>
            <person name="Ovrebo C."/>
            <person name="Racz N."/>
            <person name="Riley R."/>
            <person name="Savchenko A."/>
            <person name="Shiryaev A."/>
            <person name="Soop K."/>
            <person name="Spirin V."/>
            <person name="Szebenyi C."/>
            <person name="Tomsovsky M."/>
            <person name="Tulloss R.E."/>
            <person name="Uehling J."/>
            <person name="Grigoriev I.V."/>
            <person name="Vagvolgyi C."/>
            <person name="Papp T."/>
            <person name="Martin F.M."/>
            <person name="Miettinen O."/>
            <person name="Hibbett D.S."/>
            <person name="Nagy L.G."/>
        </authorList>
    </citation>
    <scope>NUCLEOTIDE SEQUENCE [LARGE SCALE GENOMIC DNA]</scope>
    <source>
        <strain evidence="2 3">FP101781</strain>
    </source>
</reference>
<dbReference type="EMBL" id="QPFP01000050">
    <property type="protein sequence ID" value="TEB26257.1"/>
    <property type="molecule type" value="Genomic_DNA"/>
</dbReference>
<sequence>MTCEFPCNSDTNRDSDNCDSSFGPGWEMFYARQARILIMDTQCDNITAHLPLIRSLWARTSHEVKELYWDDEAGRMALARRSWNSPIPTMRGVETQGKLREMRERWGETSGEGREGEKVRTREPNERLRVYKTDPDMGNDHGAHASCGARRLSSGCRCVPPDSVVGDVCAHARRHPHSGIILYAAHLFQSDSDAMQPDDMFWRKIHCYWVRERGDVREFWEDMARDRMAHKKGIRVISVIPSSQAALSRTVGRTIYSTSNDPTYSRNCSPSADDVNMELSPSPENEFTHLFDTSPEALNAQFGSLRVHGVSKLLTVLPLTFRIYRCALRFPSADLWGPLLPASLEGPVGPLPDDHHLAVPFAESLILGRDHLRNFEVWLDVWPPCCTASCDPSARTGTDGRTGTAVSSVLDHPDGDDPDGGVIRQIKRYLYSAKQLVSQKNQY</sequence>
<evidence type="ECO:0000313" key="3">
    <source>
        <dbReference type="Proteomes" id="UP000298030"/>
    </source>
</evidence>
<dbReference type="AlphaFoldDB" id="A0A4Y7SWM2"/>
<feature type="compositionally biased region" description="Low complexity" evidence="1">
    <location>
        <begin position="395"/>
        <end position="404"/>
    </location>
</feature>
<proteinExistence type="predicted"/>
<evidence type="ECO:0000313" key="2">
    <source>
        <dbReference type="EMBL" id="TEB26257.1"/>
    </source>
</evidence>
<evidence type="ECO:0000256" key="1">
    <source>
        <dbReference type="SAM" id="MobiDB-lite"/>
    </source>
</evidence>
<feature type="region of interest" description="Disordered" evidence="1">
    <location>
        <begin position="101"/>
        <end position="122"/>
    </location>
</feature>
<feature type="region of interest" description="Disordered" evidence="1">
    <location>
        <begin position="393"/>
        <end position="419"/>
    </location>
</feature>
<comment type="caution">
    <text evidence="2">The sequence shown here is derived from an EMBL/GenBank/DDBJ whole genome shotgun (WGS) entry which is preliminary data.</text>
</comment>
<dbReference type="Proteomes" id="UP000298030">
    <property type="component" value="Unassembled WGS sequence"/>
</dbReference>
<name>A0A4Y7SWM2_COPMI</name>
<feature type="non-terminal residue" evidence="2">
    <location>
        <position position="1"/>
    </location>
</feature>
<gene>
    <name evidence="2" type="ORF">FA13DRAFT_1777088</name>
</gene>
<organism evidence="2 3">
    <name type="scientific">Coprinellus micaceus</name>
    <name type="common">Glistening ink-cap mushroom</name>
    <name type="synonym">Coprinus micaceus</name>
    <dbReference type="NCBI Taxonomy" id="71717"/>
    <lineage>
        <taxon>Eukaryota</taxon>
        <taxon>Fungi</taxon>
        <taxon>Dikarya</taxon>
        <taxon>Basidiomycota</taxon>
        <taxon>Agaricomycotina</taxon>
        <taxon>Agaricomycetes</taxon>
        <taxon>Agaricomycetidae</taxon>
        <taxon>Agaricales</taxon>
        <taxon>Agaricineae</taxon>
        <taxon>Psathyrellaceae</taxon>
        <taxon>Coprinellus</taxon>
    </lineage>
</organism>
<accession>A0A4Y7SWM2</accession>